<gene>
    <name evidence="1" type="ORF">LTR37_014905</name>
</gene>
<dbReference type="EMBL" id="JAUTXU010000161">
    <property type="protein sequence ID" value="KAK3702439.1"/>
    <property type="molecule type" value="Genomic_DNA"/>
</dbReference>
<name>A0ACC3MT13_9PEZI</name>
<dbReference type="Proteomes" id="UP001281147">
    <property type="component" value="Unassembled WGS sequence"/>
</dbReference>
<sequence>MNDTNTLDTMVGLGTDLDDLSNLFEFGDIDLNNIPDEGNFGSQIQEQHSTHPNTPFQDIGKSMSLPGPAAHDFGAHEQYGLSHGMDQQRYVGHHGNNVSASNPYTAEAIYHSSAQPMYSSHAHTQQYPLHPHQGYLPSQAVPPTPTSFEMHGETGRFMHQPPQFDPQQRAILEQRYGLRKDDAIAYTPMLSPAGTPQFHMVPEYTTPGAYFSPLTSPMLHAQSQQRAHFQQQQQGYMTNPRTAPSSIPNSPIGPNLDVDMLGDSMLQPHSAGPQPRKSKRKIATARSSSAAAAKATQSVARTSQKRKSPAASLNILPSNGDDLSLRTVQSQPASTHLHTPVQHESSEAGSISPEALSESLMGPPPRPGSNVNHSPGLAGRQKKGNGPAATPAATPKSLLTMRNDQQPISDQPASSEFSAQTTLEPDGLDDLSLPEAASKPSNRRATVNRIDTDATATDDQTPRMSARKTPKLGPLSTPTSARHQSAIHSPVTGSPISASTPAGILQNKKDAGSGRVGRKRGSISANSSKMVSPALVPKISPSIKPLLPEGTPLNTATQAMLLASKSNYQNMLEGNALPGVSYPDSLQSGLSSKRTSHKVAEQGRRNRINDALKEMQALIPKSSAVKSSNREVTTDGDASPDAGDEEKDAEGTPKESKEEAAARSSNSKAATVELANEYIKKMQNEHATQSADLMQLKRENEELKRRLEAQNGKENAENPEKSSASSTSLSPAAI</sequence>
<keyword evidence="2" id="KW-1185">Reference proteome</keyword>
<accession>A0ACC3MT13</accession>
<evidence type="ECO:0000313" key="1">
    <source>
        <dbReference type="EMBL" id="KAK3702439.1"/>
    </source>
</evidence>
<protein>
    <submittedName>
        <fullName evidence="1">Uncharacterized protein</fullName>
    </submittedName>
</protein>
<evidence type="ECO:0000313" key="2">
    <source>
        <dbReference type="Proteomes" id="UP001281147"/>
    </source>
</evidence>
<organism evidence="1 2">
    <name type="scientific">Vermiconidia calcicola</name>
    <dbReference type="NCBI Taxonomy" id="1690605"/>
    <lineage>
        <taxon>Eukaryota</taxon>
        <taxon>Fungi</taxon>
        <taxon>Dikarya</taxon>
        <taxon>Ascomycota</taxon>
        <taxon>Pezizomycotina</taxon>
        <taxon>Dothideomycetes</taxon>
        <taxon>Dothideomycetidae</taxon>
        <taxon>Mycosphaerellales</taxon>
        <taxon>Extremaceae</taxon>
        <taxon>Vermiconidia</taxon>
    </lineage>
</organism>
<reference evidence="1" key="1">
    <citation type="submission" date="2023-07" db="EMBL/GenBank/DDBJ databases">
        <title>Black Yeasts Isolated from many extreme environments.</title>
        <authorList>
            <person name="Coleine C."/>
            <person name="Stajich J.E."/>
            <person name="Selbmann L."/>
        </authorList>
    </citation>
    <scope>NUCLEOTIDE SEQUENCE</scope>
    <source>
        <strain evidence="1">CCFEE 5714</strain>
    </source>
</reference>
<comment type="caution">
    <text evidence="1">The sequence shown here is derived from an EMBL/GenBank/DDBJ whole genome shotgun (WGS) entry which is preliminary data.</text>
</comment>
<proteinExistence type="predicted"/>